<dbReference type="PANTHER" id="PTHR35191">
    <property type="entry name" value="PROPHAGE SIDE TAIL FIBER PROTEIN HOMOLOG STFQ-RELATED"/>
    <property type="match status" value="1"/>
</dbReference>
<protein>
    <recommendedName>
        <fullName evidence="2">Phage tail fibre protein N-terminal domain-containing protein</fullName>
    </recommendedName>
</protein>
<dbReference type="InterPro" id="IPR051934">
    <property type="entry name" value="Phage_Tail_Fiber_Structural"/>
</dbReference>
<evidence type="ECO:0000313" key="4">
    <source>
        <dbReference type="Proteomes" id="UP000604243"/>
    </source>
</evidence>
<evidence type="ECO:0000259" key="2">
    <source>
        <dbReference type="Pfam" id="PF12571"/>
    </source>
</evidence>
<comment type="caution">
    <text evidence="3">The sequence shown here is derived from an EMBL/GenBank/DDBJ whole genome shotgun (WGS) entry which is preliminary data.</text>
</comment>
<accession>A0ABQ3FRH5</accession>
<dbReference type="CDD" id="cd19958">
    <property type="entry name" value="pyocin_knob"/>
    <property type="match status" value="1"/>
</dbReference>
<dbReference type="InterPro" id="IPR022225">
    <property type="entry name" value="Phage_tail_fibre_N"/>
</dbReference>
<keyword evidence="4" id="KW-1185">Reference proteome</keyword>
<evidence type="ECO:0000313" key="3">
    <source>
        <dbReference type="EMBL" id="GHC34693.1"/>
    </source>
</evidence>
<reference evidence="4" key="1">
    <citation type="journal article" date="2019" name="Int. J. Syst. Evol. Microbiol.">
        <title>The Global Catalogue of Microorganisms (GCM) 10K type strain sequencing project: providing services to taxonomists for standard genome sequencing and annotation.</title>
        <authorList>
            <consortium name="The Broad Institute Genomics Platform"/>
            <consortium name="The Broad Institute Genome Sequencing Center for Infectious Disease"/>
            <person name="Wu L."/>
            <person name="Ma J."/>
        </authorList>
    </citation>
    <scope>NUCLEOTIDE SEQUENCE [LARGE SCALE GENOMIC DNA]</scope>
    <source>
        <strain evidence="4">KCTC 42082</strain>
    </source>
</reference>
<proteinExistence type="predicted"/>
<feature type="domain" description="Phage tail fibre protein N-terminal" evidence="2">
    <location>
        <begin position="1"/>
        <end position="152"/>
    </location>
</feature>
<dbReference type="RefSeq" id="WP_189520071.1">
    <property type="nucleotide sequence ID" value="NZ_BMZM01000006.1"/>
</dbReference>
<name>A0ABQ3FRH5_9GAMM</name>
<dbReference type="Proteomes" id="UP000604243">
    <property type="component" value="Unassembled WGS sequence"/>
</dbReference>
<feature type="compositionally biased region" description="Basic and acidic residues" evidence="1">
    <location>
        <begin position="204"/>
        <end position="213"/>
    </location>
</feature>
<dbReference type="PANTHER" id="PTHR35191:SF1">
    <property type="entry name" value="PROPHAGE SIDE TAIL FIBER PROTEIN HOMOLOG STFQ-RELATED"/>
    <property type="match status" value="1"/>
</dbReference>
<evidence type="ECO:0000256" key="1">
    <source>
        <dbReference type="SAM" id="MobiDB-lite"/>
    </source>
</evidence>
<gene>
    <name evidence="3" type="ORF">GCM10010082_31760</name>
</gene>
<sequence length="465" mass="50401">MAQKFYTRLTKIGQAKYANAKGVGEQINMTQMVVGDANGRQLTPDQVQQQEAMINQVRVGPINHAYKDADNPNWLVLEQILPPAVGGWTIREVGIYDDQGDLVAYGNYPETYKPILDEGSSRTSTVRFVLMVSDTSAVTLKIDPSVVLATRQYVDDRDAEHAKSRNHPDADTKNKGFARYATLAESKKGEESKAAQTPAGGKAQLDDHRTEKEAHKAGQIALTEALEKFAGAGTVQAVLAMLGTGALKNIGNAAGELLSVGDFGVGISPSQRPCHDIDALDLLGRYYARGDWDEYKGDHPFNGGYALDVIAKGSNNITQTARVDYAEGFAQRVYNNGWRAWEYFAGVTGAFGSTGSGSITIPYYDGKTRRKLIIQMFQRVVGGPGTNLHDVASRYFNYPIAFPSRCHKLLVEPLDDPDSAVEGSEMSSALESYGRASGSVKLTRVRGSNTSGTETLILDCLAIGE</sequence>
<organism evidence="3 4">
    <name type="scientific">Kushneria pakistanensis</name>
    <dbReference type="NCBI Taxonomy" id="1508770"/>
    <lineage>
        <taxon>Bacteria</taxon>
        <taxon>Pseudomonadati</taxon>
        <taxon>Pseudomonadota</taxon>
        <taxon>Gammaproteobacteria</taxon>
        <taxon>Oceanospirillales</taxon>
        <taxon>Halomonadaceae</taxon>
        <taxon>Kushneria</taxon>
    </lineage>
</organism>
<dbReference type="EMBL" id="BMZM01000006">
    <property type="protein sequence ID" value="GHC34693.1"/>
    <property type="molecule type" value="Genomic_DNA"/>
</dbReference>
<feature type="region of interest" description="Disordered" evidence="1">
    <location>
        <begin position="185"/>
        <end position="213"/>
    </location>
</feature>
<dbReference type="Pfam" id="PF12571">
    <property type="entry name" value="Phage_tail_fib"/>
    <property type="match status" value="1"/>
</dbReference>